<feature type="domain" description="ABC transporter" evidence="5">
    <location>
        <begin position="322"/>
        <end position="537"/>
    </location>
</feature>
<evidence type="ECO:0000259" key="5">
    <source>
        <dbReference type="PROSITE" id="PS50893"/>
    </source>
</evidence>
<dbReference type="PROSITE" id="PS50893">
    <property type="entry name" value="ABC_TRANSPORTER_2"/>
    <property type="match status" value="2"/>
</dbReference>
<dbReference type="SUPFAM" id="SSF52540">
    <property type="entry name" value="P-loop containing nucleoside triphosphate hydrolases"/>
    <property type="match status" value="2"/>
</dbReference>
<dbReference type="GO" id="GO:0003676">
    <property type="term" value="F:nucleic acid binding"/>
    <property type="evidence" value="ECO:0007669"/>
    <property type="project" value="UniProtKB-ARBA"/>
</dbReference>
<feature type="coiled-coil region" evidence="4">
    <location>
        <begin position="244"/>
        <end position="271"/>
    </location>
</feature>
<dbReference type="PANTHER" id="PTHR42855:SF2">
    <property type="entry name" value="DRUG RESISTANCE ABC TRANSPORTER,ATP-BINDING PROTEIN"/>
    <property type="match status" value="1"/>
</dbReference>
<dbReference type="EMBL" id="UINC01002861">
    <property type="protein sequence ID" value="SVA01026.1"/>
    <property type="molecule type" value="Genomic_DNA"/>
</dbReference>
<organism evidence="6">
    <name type="scientific">marine metagenome</name>
    <dbReference type="NCBI Taxonomy" id="408172"/>
    <lineage>
        <taxon>unclassified sequences</taxon>
        <taxon>metagenomes</taxon>
        <taxon>ecological metagenomes</taxon>
    </lineage>
</organism>
<dbReference type="InterPro" id="IPR027417">
    <property type="entry name" value="P-loop_NTPase"/>
</dbReference>
<dbReference type="AlphaFoldDB" id="A0A381SAG5"/>
<dbReference type="Gene3D" id="3.40.50.300">
    <property type="entry name" value="P-loop containing nucleotide triphosphate hydrolases"/>
    <property type="match status" value="2"/>
</dbReference>
<dbReference type="SMART" id="SM00382">
    <property type="entry name" value="AAA"/>
    <property type="match status" value="2"/>
</dbReference>
<dbReference type="PANTHER" id="PTHR42855">
    <property type="entry name" value="ABC TRANSPORTER ATP-BINDING SUBUNIT"/>
    <property type="match status" value="1"/>
</dbReference>
<dbReference type="InterPro" id="IPR032781">
    <property type="entry name" value="ABC_tran_Xtn"/>
</dbReference>
<dbReference type="FunFam" id="3.40.50.300:FF:000309">
    <property type="entry name" value="ABC transporter ATP-binding protein"/>
    <property type="match status" value="1"/>
</dbReference>
<accession>A0A381SAG5</accession>
<evidence type="ECO:0000256" key="1">
    <source>
        <dbReference type="ARBA" id="ARBA00022737"/>
    </source>
</evidence>
<evidence type="ECO:0000256" key="3">
    <source>
        <dbReference type="ARBA" id="ARBA00022840"/>
    </source>
</evidence>
<evidence type="ECO:0000256" key="2">
    <source>
        <dbReference type="ARBA" id="ARBA00022741"/>
    </source>
</evidence>
<gene>
    <name evidence="6" type="ORF">METZ01_LOCUS53880</name>
</gene>
<dbReference type="InterPro" id="IPR003593">
    <property type="entry name" value="AAA+_ATPase"/>
</dbReference>
<dbReference type="InterPro" id="IPR003439">
    <property type="entry name" value="ABC_transporter-like_ATP-bd"/>
</dbReference>
<dbReference type="InterPro" id="IPR051309">
    <property type="entry name" value="ABCF_ATPase"/>
</dbReference>
<dbReference type="Pfam" id="PF00005">
    <property type="entry name" value="ABC_tran"/>
    <property type="match status" value="2"/>
</dbReference>
<dbReference type="GO" id="GO:0016887">
    <property type="term" value="F:ATP hydrolysis activity"/>
    <property type="evidence" value="ECO:0007669"/>
    <property type="project" value="InterPro"/>
</dbReference>
<protein>
    <recommendedName>
        <fullName evidence="5">ABC transporter domain-containing protein</fullName>
    </recommendedName>
</protein>
<dbReference type="PROSITE" id="PS00211">
    <property type="entry name" value="ABC_TRANSPORTER_1"/>
    <property type="match status" value="1"/>
</dbReference>
<dbReference type="InterPro" id="IPR017871">
    <property type="entry name" value="ABC_transporter-like_CS"/>
</dbReference>
<dbReference type="Pfam" id="PF12848">
    <property type="entry name" value="ABC_tran_Xtn"/>
    <property type="match status" value="1"/>
</dbReference>
<name>A0A381SAG5_9ZZZZ</name>
<keyword evidence="1" id="KW-0677">Repeat</keyword>
<reference evidence="6" key="1">
    <citation type="submission" date="2018-05" db="EMBL/GenBank/DDBJ databases">
        <authorList>
            <person name="Lanie J.A."/>
            <person name="Ng W.-L."/>
            <person name="Kazmierczak K.M."/>
            <person name="Andrzejewski T.M."/>
            <person name="Davidsen T.M."/>
            <person name="Wayne K.J."/>
            <person name="Tettelin H."/>
            <person name="Glass J.I."/>
            <person name="Rusch D."/>
            <person name="Podicherti R."/>
            <person name="Tsui H.-C.T."/>
            <person name="Winkler M.E."/>
        </authorList>
    </citation>
    <scope>NUCLEOTIDE SEQUENCE</scope>
</reference>
<feature type="coiled-coil region" evidence="4">
    <location>
        <begin position="547"/>
        <end position="621"/>
    </location>
</feature>
<dbReference type="FunFam" id="3.40.50.300:FF:000011">
    <property type="entry name" value="Putative ABC transporter ATP-binding component"/>
    <property type="match status" value="1"/>
</dbReference>
<dbReference type="CDD" id="cd03221">
    <property type="entry name" value="ABCF_EF-3"/>
    <property type="match status" value="2"/>
</dbReference>
<keyword evidence="2" id="KW-0547">Nucleotide-binding</keyword>
<evidence type="ECO:0000313" key="6">
    <source>
        <dbReference type="EMBL" id="SVA01026.1"/>
    </source>
</evidence>
<keyword evidence="3" id="KW-0067">ATP-binding</keyword>
<sequence length="621" mass="70478">MLSIDSIWKEFPNKILFKNLSFRLKEGMRVGLVGPNGAGKTTLLKILLGLETPDKGIVDIGKSVSIGYLPQEIIAGSDRNIIEEALAAFPEVADLEHKMHSITEQLAENPENNKLLTELSQLQEKFEQIDGWDIEKKAKIILGGLGFTEEQLFEPFNSFSGGWRMRCYLAGMLLRKPNYLFLDEPTNHLDLNAIIWMENFLAKWKGGLIMISHDRNFLDKSINNILELNRGQAILYAGDYSFFINKREELLQQAEKSYNNQQKTIAQTERFIERFRSKNTKAKQVQSRIKQLDKMEKIQAVKTSKNFSVQIPQPERGPLKVVDIKDVGKAYGDNIVYTNLNITIERGNKIGLVGENGSGKSTLLKLLAKVEKPSSGEINYGPGIKAHYFGQHQVESLDLNATIYETIFSISGGWTETQIRSYLGSFFFQADMVKNKVKVLSGGEKSRLALARLLVEPANLILLDEPTNHLDIHSRDIIEAAFKKYSGTIICISHDRHFLNAVTNTIIKVDKNGIKSYSGNYDYFLWKDGENNKIIEKKVSSRDTRNNKNSYKELKGLRNKKRKIEKRMAVIDDELAEISTELKNNITGSDFEKLQALHDSQNKLESEYLALMEELEGLSEN</sequence>
<feature type="domain" description="ABC transporter" evidence="5">
    <location>
        <begin position="2"/>
        <end position="255"/>
    </location>
</feature>
<evidence type="ECO:0000256" key="4">
    <source>
        <dbReference type="SAM" id="Coils"/>
    </source>
</evidence>
<keyword evidence="4" id="KW-0175">Coiled coil</keyword>
<dbReference type="GO" id="GO:0005524">
    <property type="term" value="F:ATP binding"/>
    <property type="evidence" value="ECO:0007669"/>
    <property type="project" value="UniProtKB-KW"/>
</dbReference>
<proteinExistence type="predicted"/>